<dbReference type="Proteomes" id="UP001358417">
    <property type="component" value="Unassembled WGS sequence"/>
</dbReference>
<dbReference type="RefSeq" id="XP_064705660.1">
    <property type="nucleotide sequence ID" value="XM_064846680.1"/>
</dbReference>
<proteinExistence type="predicted"/>
<gene>
    <name evidence="1" type="ORF">LTR84_003085</name>
</gene>
<accession>A0AAV9N8P5</accession>
<evidence type="ECO:0008006" key="3">
    <source>
        <dbReference type="Google" id="ProtNLM"/>
    </source>
</evidence>
<name>A0AAV9N8P5_9EURO</name>
<reference evidence="1 2" key="1">
    <citation type="submission" date="2023-08" db="EMBL/GenBank/DDBJ databases">
        <title>Black Yeasts Isolated from many extreme environments.</title>
        <authorList>
            <person name="Coleine C."/>
            <person name="Stajich J.E."/>
            <person name="Selbmann L."/>
        </authorList>
    </citation>
    <scope>NUCLEOTIDE SEQUENCE [LARGE SCALE GENOMIC DNA]</scope>
    <source>
        <strain evidence="1 2">CCFEE 5792</strain>
    </source>
</reference>
<keyword evidence="2" id="KW-1185">Reference proteome</keyword>
<comment type="caution">
    <text evidence="1">The sequence shown here is derived from an EMBL/GenBank/DDBJ whole genome shotgun (WGS) entry which is preliminary data.</text>
</comment>
<evidence type="ECO:0000313" key="1">
    <source>
        <dbReference type="EMBL" id="KAK5051433.1"/>
    </source>
</evidence>
<protein>
    <recommendedName>
        <fullName evidence="3">Mitochondrial zinc maintenance protein 1, mitochondrial</fullName>
    </recommendedName>
</protein>
<dbReference type="EMBL" id="JAVRRD010000015">
    <property type="protein sequence ID" value="KAK5051433.1"/>
    <property type="molecule type" value="Genomic_DNA"/>
</dbReference>
<evidence type="ECO:0000313" key="2">
    <source>
        <dbReference type="Proteomes" id="UP001358417"/>
    </source>
</evidence>
<organism evidence="1 2">
    <name type="scientific">Exophiala bonariae</name>
    <dbReference type="NCBI Taxonomy" id="1690606"/>
    <lineage>
        <taxon>Eukaryota</taxon>
        <taxon>Fungi</taxon>
        <taxon>Dikarya</taxon>
        <taxon>Ascomycota</taxon>
        <taxon>Pezizomycotina</taxon>
        <taxon>Eurotiomycetes</taxon>
        <taxon>Chaetothyriomycetidae</taxon>
        <taxon>Chaetothyriales</taxon>
        <taxon>Herpotrichiellaceae</taxon>
        <taxon>Exophiala</taxon>
    </lineage>
</organism>
<sequence>MSKEEVLHAYRKLMRTSLQAVQYSKPARFAVRDIINEAFREQPATAFSAFRIKNTIEFLETAKQQNGFEHKIVKNLTMVKYWQKMNRDKTMLTTANNDYTRDIRLQTRLQFSATLTMLNESLGTCLAI</sequence>
<dbReference type="AlphaFoldDB" id="A0AAV9N8P5"/>
<dbReference type="GeneID" id="89971279"/>